<dbReference type="RefSeq" id="WP_101894685.1">
    <property type="nucleotide sequence ID" value="NZ_CP022684.1"/>
</dbReference>
<gene>
    <name evidence="2" type="ORF">Kalk_13125</name>
</gene>
<protein>
    <recommendedName>
        <fullName evidence="1">Erythromycin biosynthesis protein CIII-like C-terminal domain-containing protein</fullName>
    </recommendedName>
</protein>
<accession>A0A2K9LM58</accession>
<sequence>MSKTILMAWELGNEIGHLSQFAEMAAVFKTQGHRVVIALRDLSRTHFFFKQQGLPIIQAPVWLYPVQMQRPVFCMADILMTKGYLYHTTLQNLVEAWQALLDLVQPDLVVSEYAPTLRLALRGGTTPDVIMGAGFAEPAAGQPMLDMRPRPEADGVVQAQERNLLLTINQVLDALGKPPLDRYSDLFQPDLMVMKTLPELDIYQRDATAHYCLPVSRSRRPAAQWLDRPGKKVFVYGLPEHSQWSVLIDALKACNANVFLYSPGDRRQRVKAHDEGSFRLGVDVVNVPESLRQADLFVCHGDMHNLVQAACVGVPVLSLPMNLEQLLNSLNYQALSAGVCLQKVASVAAGVQIINQMLADDGLTAAAQRLAERAGDFDQIDAIEQVVERCLGLLP</sequence>
<dbReference type="AlphaFoldDB" id="A0A2K9LM58"/>
<dbReference type="EMBL" id="CP022684">
    <property type="protein sequence ID" value="AUM13307.1"/>
    <property type="molecule type" value="Genomic_DNA"/>
</dbReference>
<dbReference type="GO" id="GO:0016757">
    <property type="term" value="F:glycosyltransferase activity"/>
    <property type="evidence" value="ECO:0007669"/>
    <property type="project" value="UniProtKB-ARBA"/>
</dbReference>
<dbReference type="Gene3D" id="3.40.50.2000">
    <property type="entry name" value="Glycogen Phosphorylase B"/>
    <property type="match status" value="2"/>
</dbReference>
<proteinExistence type="predicted"/>
<evidence type="ECO:0000313" key="2">
    <source>
        <dbReference type="EMBL" id="AUM13307.1"/>
    </source>
</evidence>
<dbReference type="Pfam" id="PF06722">
    <property type="entry name" value="EryCIII-like_C"/>
    <property type="match status" value="1"/>
</dbReference>
<keyword evidence="3" id="KW-1185">Reference proteome</keyword>
<dbReference type="OrthoDB" id="271062at2"/>
<name>A0A2K9LM58_9GAMM</name>
<dbReference type="Proteomes" id="UP000235116">
    <property type="component" value="Chromosome"/>
</dbReference>
<evidence type="ECO:0000259" key="1">
    <source>
        <dbReference type="Pfam" id="PF06722"/>
    </source>
</evidence>
<evidence type="ECO:0000313" key="3">
    <source>
        <dbReference type="Proteomes" id="UP000235116"/>
    </source>
</evidence>
<organism evidence="2 3">
    <name type="scientific">Ketobacter alkanivorans</name>
    <dbReference type="NCBI Taxonomy" id="1917421"/>
    <lineage>
        <taxon>Bacteria</taxon>
        <taxon>Pseudomonadati</taxon>
        <taxon>Pseudomonadota</taxon>
        <taxon>Gammaproteobacteria</taxon>
        <taxon>Pseudomonadales</taxon>
        <taxon>Ketobacteraceae</taxon>
        <taxon>Ketobacter</taxon>
    </lineage>
</organism>
<dbReference type="InterPro" id="IPR010610">
    <property type="entry name" value="EryCIII-like_C"/>
</dbReference>
<dbReference type="SUPFAM" id="SSF53756">
    <property type="entry name" value="UDP-Glycosyltransferase/glycogen phosphorylase"/>
    <property type="match status" value="1"/>
</dbReference>
<dbReference type="KEGG" id="kak:Kalk_13125"/>
<reference evidence="3" key="1">
    <citation type="submission" date="2017-08" db="EMBL/GenBank/DDBJ databases">
        <title>Direct submision.</title>
        <authorList>
            <person name="Kim S.-J."/>
            <person name="Rhee S.-K."/>
        </authorList>
    </citation>
    <scope>NUCLEOTIDE SEQUENCE [LARGE SCALE GENOMIC DNA]</scope>
    <source>
        <strain evidence="3">GI5</strain>
    </source>
</reference>
<feature type="domain" description="Erythromycin biosynthesis protein CIII-like C-terminal" evidence="1">
    <location>
        <begin position="247"/>
        <end position="373"/>
    </location>
</feature>